<gene>
    <name evidence="2" type="ORF">DC363_12395</name>
</gene>
<evidence type="ECO:0008006" key="4">
    <source>
        <dbReference type="Google" id="ProtNLM"/>
    </source>
</evidence>
<evidence type="ECO:0000313" key="2">
    <source>
        <dbReference type="EMBL" id="PVA06105.1"/>
    </source>
</evidence>
<feature type="compositionally biased region" description="Basic and acidic residues" evidence="1">
    <location>
        <begin position="137"/>
        <end position="152"/>
    </location>
</feature>
<evidence type="ECO:0000256" key="1">
    <source>
        <dbReference type="SAM" id="MobiDB-lite"/>
    </source>
</evidence>
<feature type="region of interest" description="Disordered" evidence="1">
    <location>
        <begin position="137"/>
        <end position="172"/>
    </location>
</feature>
<accession>A0A2T7FVB7</accession>
<reference evidence="2 3" key="1">
    <citation type="submission" date="2018-04" db="EMBL/GenBank/DDBJ databases">
        <title>Pelagivirga bohaiensis gen. nov., sp. nov., a bacterium isolated from the Bohai Sea.</title>
        <authorList>
            <person name="Ji X."/>
        </authorList>
    </citation>
    <scope>NUCLEOTIDE SEQUENCE [LARGE SCALE GENOMIC DNA]</scope>
    <source>
        <strain evidence="2 3">BH-SD16</strain>
    </source>
</reference>
<name>A0A2T7FVB7_9RHOB</name>
<proteinExistence type="predicted"/>
<sequence>MPQANQNESPTISPELRSKCDEAVAAIRKCQVKSLDSLIGIGTILNAFKKKLPHAYYLNWVENEISLAPRTAQRYRLLAENLAGSNATRVSHLPLRLIYKIAALETSERDEVLAMITNPEKPPRNEIEAHLDALKEAKKKAKAQERADKAEENQPTPEQLAKQEERREAERAKLQAAKRKRIKDVEECLKSLDSFAVDTLKDLLRSSGPEAFGEAFQTALGIKDDAAPDEAPDREAEELELELVVEELDLSEAAQHP</sequence>
<dbReference type="AlphaFoldDB" id="A0A2T7FVB7"/>
<protein>
    <recommendedName>
        <fullName evidence="4">DUF3102 domain-containing protein</fullName>
    </recommendedName>
</protein>
<evidence type="ECO:0000313" key="3">
    <source>
        <dbReference type="Proteomes" id="UP000244817"/>
    </source>
</evidence>
<feature type="compositionally biased region" description="Basic and acidic residues" evidence="1">
    <location>
        <begin position="161"/>
        <end position="172"/>
    </location>
</feature>
<dbReference type="RefSeq" id="WP_108641473.1">
    <property type="nucleotide sequence ID" value="NZ_QCYG01000007.1"/>
</dbReference>
<dbReference type="EMBL" id="QCYG01000007">
    <property type="protein sequence ID" value="PVA06105.1"/>
    <property type="molecule type" value="Genomic_DNA"/>
</dbReference>
<dbReference type="Proteomes" id="UP000244817">
    <property type="component" value="Unassembled WGS sequence"/>
</dbReference>
<keyword evidence="3" id="KW-1185">Reference proteome</keyword>
<comment type="caution">
    <text evidence="2">The sequence shown here is derived from an EMBL/GenBank/DDBJ whole genome shotgun (WGS) entry which is preliminary data.</text>
</comment>
<organism evidence="2 3">
    <name type="scientific">Thalassorhabdomicrobium marinisediminis</name>
    <dbReference type="NCBI Taxonomy" id="2170577"/>
    <lineage>
        <taxon>Bacteria</taxon>
        <taxon>Pseudomonadati</taxon>
        <taxon>Pseudomonadota</taxon>
        <taxon>Alphaproteobacteria</taxon>
        <taxon>Rhodobacterales</taxon>
        <taxon>Paracoccaceae</taxon>
        <taxon>Thalassorhabdomicrobium</taxon>
    </lineage>
</organism>